<proteinExistence type="predicted"/>
<organism evidence="2">
    <name type="scientific">Solanum chilense</name>
    <name type="common">Tomato</name>
    <name type="synonym">Lycopersicon chilense</name>
    <dbReference type="NCBI Taxonomy" id="4083"/>
    <lineage>
        <taxon>Eukaryota</taxon>
        <taxon>Viridiplantae</taxon>
        <taxon>Streptophyta</taxon>
        <taxon>Embryophyta</taxon>
        <taxon>Tracheophyta</taxon>
        <taxon>Spermatophyta</taxon>
        <taxon>Magnoliopsida</taxon>
        <taxon>eudicotyledons</taxon>
        <taxon>Gunneridae</taxon>
        <taxon>Pentapetalae</taxon>
        <taxon>asterids</taxon>
        <taxon>lamiids</taxon>
        <taxon>Solanales</taxon>
        <taxon>Solanaceae</taxon>
        <taxon>Solanoideae</taxon>
        <taxon>Solaneae</taxon>
        <taxon>Solanum</taxon>
        <taxon>Solanum subgen. Lycopersicon</taxon>
    </lineage>
</organism>
<dbReference type="EMBL" id="RXGB01026636">
    <property type="protein sequence ID" value="TMW81317.1"/>
    <property type="molecule type" value="Genomic_DNA"/>
</dbReference>
<accession>A0A6N2AFQ5</accession>
<sequence length="82" mass="8888">MASMKLQSTIAMLIMMTIMLTVSPSYAADGDSCSDLCSGYSCDMCDGEPNYNDCCINSCCPPFPPSSNRPNNFLRISKNESP</sequence>
<protein>
    <recommendedName>
        <fullName evidence="3">Transmembrane protein</fullName>
    </recommendedName>
</protein>
<feature type="chain" id="PRO_5026652513" description="Transmembrane protein" evidence="1">
    <location>
        <begin position="28"/>
        <end position="82"/>
    </location>
</feature>
<feature type="signal peptide" evidence="1">
    <location>
        <begin position="1"/>
        <end position="27"/>
    </location>
</feature>
<reference evidence="2" key="1">
    <citation type="submission" date="2019-05" db="EMBL/GenBank/DDBJ databases">
        <title>The de novo reference genome and transcriptome assemblies of the wild tomato species Solanum chilense.</title>
        <authorList>
            <person name="Stam R."/>
            <person name="Nosenko T."/>
            <person name="Hoerger A.C."/>
            <person name="Stephan W."/>
            <person name="Seidel M.A."/>
            <person name="Kuhn J.M.M."/>
            <person name="Haberer G."/>
            <person name="Tellier A."/>
        </authorList>
    </citation>
    <scope>NUCLEOTIDE SEQUENCE</scope>
    <source>
        <tissue evidence="2">Mature leaves</tissue>
    </source>
</reference>
<keyword evidence="1" id="KW-0732">Signal</keyword>
<comment type="caution">
    <text evidence="2">The sequence shown here is derived from an EMBL/GenBank/DDBJ whole genome shotgun (WGS) entry which is preliminary data.</text>
</comment>
<evidence type="ECO:0008006" key="3">
    <source>
        <dbReference type="Google" id="ProtNLM"/>
    </source>
</evidence>
<evidence type="ECO:0000256" key="1">
    <source>
        <dbReference type="SAM" id="SignalP"/>
    </source>
</evidence>
<name>A0A6N2AFQ5_SOLCI</name>
<gene>
    <name evidence="2" type="ORF">EJD97_010400</name>
</gene>
<dbReference type="AlphaFoldDB" id="A0A6N2AFQ5"/>
<evidence type="ECO:0000313" key="2">
    <source>
        <dbReference type="EMBL" id="TMW81317.1"/>
    </source>
</evidence>